<accession>A0ABW2B5C9</accession>
<keyword evidence="2" id="KW-0808">Transferase</keyword>
<sequence>MDKNRMELNGFKWPDGDVHCRKVVFSSVIDMEPALRLTDGRAVAVQAGGNCGVWPAWLAERFERVFTFEPDQTNFDCLVQNVPENVTAYRAALGSKRGRVGMCLDTRNIGAHFIDGKGSIPVKTIDSLKLKACDYLCLDVEGYEMPALIGSVQTINEHRPVIQIEDKGLSERYGYQRGEAIDWLKMLGYRVRHRVARDVILSCAPA</sequence>
<dbReference type="InterPro" id="IPR006342">
    <property type="entry name" value="FkbM_mtfrase"/>
</dbReference>
<dbReference type="Gene3D" id="3.40.50.150">
    <property type="entry name" value="Vaccinia Virus protein VP39"/>
    <property type="match status" value="1"/>
</dbReference>
<dbReference type="PANTHER" id="PTHR34203">
    <property type="entry name" value="METHYLTRANSFERASE, FKBM FAMILY PROTEIN"/>
    <property type="match status" value="1"/>
</dbReference>
<dbReference type="PANTHER" id="PTHR34203:SF15">
    <property type="entry name" value="SLL1173 PROTEIN"/>
    <property type="match status" value="1"/>
</dbReference>
<gene>
    <name evidence="2" type="ORF">ACFQFQ_14590</name>
</gene>
<dbReference type="EMBL" id="JBHSWG010000001">
    <property type="protein sequence ID" value="MFC6760441.1"/>
    <property type="molecule type" value="Genomic_DNA"/>
</dbReference>
<feature type="domain" description="Methyltransferase FkbM" evidence="1">
    <location>
        <begin position="118"/>
        <end position="191"/>
    </location>
</feature>
<name>A0ABW2B5C9_9RHOB</name>
<protein>
    <submittedName>
        <fullName evidence="2">FkbM family methyltransferase</fullName>
    </submittedName>
</protein>
<evidence type="ECO:0000259" key="1">
    <source>
        <dbReference type="Pfam" id="PF05050"/>
    </source>
</evidence>
<dbReference type="Pfam" id="PF05050">
    <property type="entry name" value="Methyltransf_21"/>
    <property type="match status" value="1"/>
</dbReference>
<organism evidence="2 3">
    <name type="scientific">Sulfitobacter porphyrae</name>
    <dbReference type="NCBI Taxonomy" id="1246864"/>
    <lineage>
        <taxon>Bacteria</taxon>
        <taxon>Pseudomonadati</taxon>
        <taxon>Pseudomonadota</taxon>
        <taxon>Alphaproteobacteria</taxon>
        <taxon>Rhodobacterales</taxon>
        <taxon>Roseobacteraceae</taxon>
        <taxon>Sulfitobacter</taxon>
    </lineage>
</organism>
<dbReference type="NCBIfam" id="TIGR01444">
    <property type="entry name" value="fkbM_fam"/>
    <property type="match status" value="1"/>
</dbReference>
<dbReference type="Proteomes" id="UP001596353">
    <property type="component" value="Unassembled WGS sequence"/>
</dbReference>
<proteinExistence type="predicted"/>
<dbReference type="InterPro" id="IPR029063">
    <property type="entry name" value="SAM-dependent_MTases_sf"/>
</dbReference>
<dbReference type="InterPro" id="IPR052514">
    <property type="entry name" value="SAM-dependent_MTase"/>
</dbReference>
<comment type="caution">
    <text evidence="2">The sequence shown here is derived from an EMBL/GenBank/DDBJ whole genome shotgun (WGS) entry which is preliminary data.</text>
</comment>
<dbReference type="GO" id="GO:0008168">
    <property type="term" value="F:methyltransferase activity"/>
    <property type="evidence" value="ECO:0007669"/>
    <property type="project" value="UniProtKB-KW"/>
</dbReference>
<keyword evidence="3" id="KW-1185">Reference proteome</keyword>
<evidence type="ECO:0000313" key="2">
    <source>
        <dbReference type="EMBL" id="MFC6760441.1"/>
    </source>
</evidence>
<keyword evidence="2" id="KW-0489">Methyltransferase</keyword>
<dbReference type="SUPFAM" id="SSF53335">
    <property type="entry name" value="S-adenosyl-L-methionine-dependent methyltransferases"/>
    <property type="match status" value="1"/>
</dbReference>
<dbReference type="GO" id="GO:0032259">
    <property type="term" value="P:methylation"/>
    <property type="evidence" value="ECO:0007669"/>
    <property type="project" value="UniProtKB-KW"/>
</dbReference>
<reference evidence="3" key="1">
    <citation type="journal article" date="2019" name="Int. J. Syst. Evol. Microbiol.">
        <title>The Global Catalogue of Microorganisms (GCM) 10K type strain sequencing project: providing services to taxonomists for standard genome sequencing and annotation.</title>
        <authorList>
            <consortium name="The Broad Institute Genomics Platform"/>
            <consortium name="The Broad Institute Genome Sequencing Center for Infectious Disease"/>
            <person name="Wu L."/>
            <person name="Ma J."/>
        </authorList>
    </citation>
    <scope>NUCLEOTIDE SEQUENCE [LARGE SCALE GENOMIC DNA]</scope>
    <source>
        <strain evidence="3">CCUG 66188</strain>
    </source>
</reference>
<evidence type="ECO:0000313" key="3">
    <source>
        <dbReference type="Proteomes" id="UP001596353"/>
    </source>
</evidence>